<sequence length="65" mass="7317">VPSEQLLDFKLADSWEPHCLFLGKDVSDVSFPHISKKKEYTARSKQLGDKITKSAARKIFLPLSA</sequence>
<dbReference type="Gene3D" id="3.40.50.300">
    <property type="entry name" value="P-loop containing nucleotide triphosphate hydrolases"/>
    <property type="match status" value="1"/>
</dbReference>
<gene>
    <name evidence="1" type="ORF">EDB81DRAFT_668466</name>
</gene>
<evidence type="ECO:0000313" key="2">
    <source>
        <dbReference type="Proteomes" id="UP000738349"/>
    </source>
</evidence>
<dbReference type="InterPro" id="IPR027417">
    <property type="entry name" value="P-loop_NTPase"/>
</dbReference>
<reference evidence="1" key="1">
    <citation type="journal article" date="2021" name="Nat. Commun.">
        <title>Genetic determinants of endophytism in the Arabidopsis root mycobiome.</title>
        <authorList>
            <person name="Mesny F."/>
            <person name="Miyauchi S."/>
            <person name="Thiergart T."/>
            <person name="Pickel B."/>
            <person name="Atanasova L."/>
            <person name="Karlsson M."/>
            <person name="Huettel B."/>
            <person name="Barry K.W."/>
            <person name="Haridas S."/>
            <person name="Chen C."/>
            <person name="Bauer D."/>
            <person name="Andreopoulos W."/>
            <person name="Pangilinan J."/>
            <person name="LaButti K."/>
            <person name="Riley R."/>
            <person name="Lipzen A."/>
            <person name="Clum A."/>
            <person name="Drula E."/>
            <person name="Henrissat B."/>
            <person name="Kohler A."/>
            <person name="Grigoriev I.V."/>
            <person name="Martin F.M."/>
            <person name="Hacquard S."/>
        </authorList>
    </citation>
    <scope>NUCLEOTIDE SEQUENCE</scope>
    <source>
        <strain evidence="1">MPI-CAGE-AT-0147</strain>
    </source>
</reference>
<dbReference type="InterPro" id="IPR040632">
    <property type="entry name" value="Sulfotransfer_4"/>
</dbReference>
<comment type="caution">
    <text evidence="1">The sequence shown here is derived from an EMBL/GenBank/DDBJ whole genome shotgun (WGS) entry which is preliminary data.</text>
</comment>
<dbReference type="Pfam" id="PF17784">
    <property type="entry name" value="Sulfotransfer_4"/>
    <property type="match status" value="1"/>
</dbReference>
<dbReference type="AlphaFoldDB" id="A0A9P9IDD0"/>
<feature type="non-terminal residue" evidence="1">
    <location>
        <position position="1"/>
    </location>
</feature>
<proteinExistence type="predicted"/>
<evidence type="ECO:0000313" key="1">
    <source>
        <dbReference type="EMBL" id="KAH7117498.1"/>
    </source>
</evidence>
<dbReference type="EMBL" id="JAGMUV010000028">
    <property type="protein sequence ID" value="KAH7117498.1"/>
    <property type="molecule type" value="Genomic_DNA"/>
</dbReference>
<dbReference type="Proteomes" id="UP000738349">
    <property type="component" value="Unassembled WGS sequence"/>
</dbReference>
<dbReference type="OrthoDB" id="408152at2759"/>
<accession>A0A9P9IDD0</accession>
<keyword evidence="2" id="KW-1185">Reference proteome</keyword>
<name>A0A9P9IDD0_9HYPO</name>
<protein>
    <submittedName>
        <fullName evidence="1">Uncharacterized protein</fullName>
    </submittedName>
</protein>
<organism evidence="1 2">
    <name type="scientific">Dactylonectria macrodidyma</name>
    <dbReference type="NCBI Taxonomy" id="307937"/>
    <lineage>
        <taxon>Eukaryota</taxon>
        <taxon>Fungi</taxon>
        <taxon>Dikarya</taxon>
        <taxon>Ascomycota</taxon>
        <taxon>Pezizomycotina</taxon>
        <taxon>Sordariomycetes</taxon>
        <taxon>Hypocreomycetidae</taxon>
        <taxon>Hypocreales</taxon>
        <taxon>Nectriaceae</taxon>
        <taxon>Dactylonectria</taxon>
    </lineage>
</organism>